<organism evidence="1">
    <name type="scientific">marine sediment metagenome</name>
    <dbReference type="NCBI Taxonomy" id="412755"/>
    <lineage>
        <taxon>unclassified sequences</taxon>
        <taxon>metagenomes</taxon>
        <taxon>ecological metagenomes</taxon>
    </lineage>
</organism>
<name>X0SXR3_9ZZZZ</name>
<dbReference type="EMBL" id="BARS01001190">
    <property type="protein sequence ID" value="GAF85774.1"/>
    <property type="molecule type" value="Genomic_DNA"/>
</dbReference>
<proteinExistence type="predicted"/>
<dbReference type="AlphaFoldDB" id="X0SXR3"/>
<sequence length="105" mass="11730">FDCGCALVRALYAEDGVMDKEYVMYPGENGPVIDWEATCKEGDEEIETLRSELQIAKKIAWNDALSAARVECMKNAHRPHPDAPDAVGARNCIEISEAIFELREE</sequence>
<comment type="caution">
    <text evidence="1">The sequence shown here is derived from an EMBL/GenBank/DDBJ whole genome shotgun (WGS) entry which is preliminary data.</text>
</comment>
<protein>
    <submittedName>
        <fullName evidence="1">Uncharacterized protein</fullName>
    </submittedName>
</protein>
<reference evidence="1" key="1">
    <citation type="journal article" date="2014" name="Front. Microbiol.">
        <title>High frequency of phylogenetically diverse reductive dehalogenase-homologous genes in deep subseafloor sedimentary metagenomes.</title>
        <authorList>
            <person name="Kawai M."/>
            <person name="Futagami T."/>
            <person name="Toyoda A."/>
            <person name="Takaki Y."/>
            <person name="Nishi S."/>
            <person name="Hori S."/>
            <person name="Arai W."/>
            <person name="Tsubouchi T."/>
            <person name="Morono Y."/>
            <person name="Uchiyama I."/>
            <person name="Ito T."/>
            <person name="Fujiyama A."/>
            <person name="Inagaki F."/>
            <person name="Takami H."/>
        </authorList>
    </citation>
    <scope>NUCLEOTIDE SEQUENCE</scope>
    <source>
        <strain evidence="1">Expedition CK06-06</strain>
    </source>
</reference>
<evidence type="ECO:0000313" key="1">
    <source>
        <dbReference type="EMBL" id="GAF85774.1"/>
    </source>
</evidence>
<accession>X0SXR3</accession>
<gene>
    <name evidence="1" type="ORF">S01H1_02468</name>
</gene>
<feature type="non-terminal residue" evidence="1">
    <location>
        <position position="1"/>
    </location>
</feature>